<dbReference type="PROSITE" id="PS50035">
    <property type="entry name" value="PLD"/>
    <property type="match status" value="2"/>
</dbReference>
<name>A0ABR1C4B9_NECAM</name>
<reference evidence="3 4" key="1">
    <citation type="submission" date="2023-08" db="EMBL/GenBank/DDBJ databases">
        <title>A Necator americanus chromosomal reference genome.</title>
        <authorList>
            <person name="Ilik V."/>
            <person name="Petrzelkova K.J."/>
            <person name="Pardy F."/>
            <person name="Fuh T."/>
            <person name="Niatou-Singa F.S."/>
            <person name="Gouil Q."/>
            <person name="Baker L."/>
            <person name="Ritchie M.E."/>
            <person name="Jex A.R."/>
            <person name="Gazzola D."/>
            <person name="Li H."/>
            <person name="Toshio Fujiwara R."/>
            <person name="Zhan B."/>
            <person name="Aroian R.V."/>
            <person name="Pafco B."/>
            <person name="Schwarz E.M."/>
        </authorList>
    </citation>
    <scope>NUCLEOTIDE SEQUENCE [LARGE SCALE GENOMIC DNA]</scope>
    <source>
        <strain evidence="3 4">Aroian</strain>
        <tissue evidence="3">Whole animal</tissue>
    </source>
</reference>
<evidence type="ECO:0000313" key="3">
    <source>
        <dbReference type="EMBL" id="KAK6732488.1"/>
    </source>
</evidence>
<proteinExistence type="inferred from homology"/>
<dbReference type="Gene3D" id="3.30.870.10">
    <property type="entry name" value="Endonuclease Chain A"/>
    <property type="match status" value="2"/>
</dbReference>
<dbReference type="CDD" id="cd09107">
    <property type="entry name" value="PLDc_vPLD3_4_5_like_2"/>
    <property type="match status" value="1"/>
</dbReference>
<sequence length="489" mass="55057">MKVRCEQLLSEQILKSDEHRSKTPVDPDVESARNYVKVRCSTTALVIVSLIILCYIILDSGSRSIQKATHVSCQNPCRIEFVESIPTGLNFSGGPVHRPTHEAWLDLLSNANKTIHIAALYWNLNSSEYPTAEYGRHVYDQLVDAGRRGVDIRIAQDVSKGLSDNEDSRRLAEKGLAQVRTVDFNRLLGSGVLHTKFIIVDMMDIYLGSANMDWKSLAEVKELGVHIQNCPCLAEDLHKIFRVYWHLGKTGSKIPRTWPAKFETSFNIGSPMEMILKGVKTDVFISVSFCRMNIEFKRRKACSPAPFNTKHREHDLQTIIALISSAERTVCVSVMDFIPQTLYMGNNSYWPFIDDAIRMAAFRGVSVKLLVSNWEHSRPQELVFLKSLIAINDALPRTKRGKGSIQVKLFTVPATEEQRKIPFARVNHNKYMVTDQTAYVGTSNWAGDYFITTAGVGLAMTSHGENGIVQQLQAIFDRDWDSPYASLIG</sequence>
<dbReference type="InterPro" id="IPR032803">
    <property type="entry name" value="PLDc_3"/>
</dbReference>
<dbReference type="Proteomes" id="UP001303046">
    <property type="component" value="Unassembled WGS sequence"/>
</dbReference>
<protein>
    <recommendedName>
        <fullName evidence="2">PLD phosphodiesterase domain-containing protein</fullName>
    </recommendedName>
</protein>
<dbReference type="SUPFAM" id="SSF56024">
    <property type="entry name" value="Phospholipase D/nuclease"/>
    <property type="match status" value="2"/>
</dbReference>
<accession>A0ABR1C4B9</accession>
<dbReference type="CDD" id="cd09106">
    <property type="entry name" value="PLDc_vPLD3_4_5_like_1"/>
    <property type="match status" value="1"/>
</dbReference>
<comment type="similarity">
    <text evidence="1">Belongs to the phospholipase D family.</text>
</comment>
<evidence type="ECO:0000256" key="1">
    <source>
        <dbReference type="ARBA" id="ARBA00008664"/>
    </source>
</evidence>
<dbReference type="InterPro" id="IPR050874">
    <property type="entry name" value="Diverse_PLD-related"/>
</dbReference>
<feature type="domain" description="PLD phosphodiesterase" evidence="2">
    <location>
        <begin position="423"/>
        <end position="449"/>
    </location>
</feature>
<feature type="domain" description="PLD phosphodiesterase" evidence="2">
    <location>
        <begin position="189"/>
        <end position="216"/>
    </location>
</feature>
<keyword evidence="4" id="KW-1185">Reference proteome</keyword>
<dbReference type="PANTHER" id="PTHR10185:SF17">
    <property type="entry name" value="GM01519P-RELATED"/>
    <property type="match status" value="1"/>
</dbReference>
<comment type="caution">
    <text evidence="3">The sequence shown here is derived from an EMBL/GenBank/DDBJ whole genome shotgun (WGS) entry which is preliminary data.</text>
</comment>
<dbReference type="Pfam" id="PF00614">
    <property type="entry name" value="PLDc"/>
    <property type="match status" value="1"/>
</dbReference>
<dbReference type="SMART" id="SM00155">
    <property type="entry name" value="PLDc"/>
    <property type="match status" value="2"/>
</dbReference>
<organism evidence="3 4">
    <name type="scientific">Necator americanus</name>
    <name type="common">Human hookworm</name>
    <dbReference type="NCBI Taxonomy" id="51031"/>
    <lineage>
        <taxon>Eukaryota</taxon>
        <taxon>Metazoa</taxon>
        <taxon>Ecdysozoa</taxon>
        <taxon>Nematoda</taxon>
        <taxon>Chromadorea</taxon>
        <taxon>Rhabditida</taxon>
        <taxon>Rhabditina</taxon>
        <taxon>Rhabditomorpha</taxon>
        <taxon>Strongyloidea</taxon>
        <taxon>Ancylostomatidae</taxon>
        <taxon>Bunostominae</taxon>
        <taxon>Necator</taxon>
    </lineage>
</organism>
<evidence type="ECO:0000313" key="4">
    <source>
        <dbReference type="Proteomes" id="UP001303046"/>
    </source>
</evidence>
<dbReference type="EMBL" id="JAVFWL010000002">
    <property type="protein sequence ID" value="KAK6732488.1"/>
    <property type="molecule type" value="Genomic_DNA"/>
</dbReference>
<gene>
    <name evidence="3" type="primary">Necator_chrII.g4498</name>
    <name evidence="3" type="ORF">RB195_016706</name>
</gene>
<dbReference type="InterPro" id="IPR001736">
    <property type="entry name" value="PLipase_D/transphosphatidylase"/>
</dbReference>
<dbReference type="PANTHER" id="PTHR10185">
    <property type="entry name" value="PHOSPHOLIPASE D - RELATED"/>
    <property type="match status" value="1"/>
</dbReference>
<evidence type="ECO:0000259" key="2">
    <source>
        <dbReference type="PROSITE" id="PS50035"/>
    </source>
</evidence>
<dbReference type="Pfam" id="PF13918">
    <property type="entry name" value="PLDc_3"/>
    <property type="match status" value="1"/>
</dbReference>